<feature type="transmembrane region" description="Helical" evidence="7">
    <location>
        <begin position="331"/>
        <end position="350"/>
    </location>
</feature>
<feature type="transmembrane region" description="Helical" evidence="7">
    <location>
        <begin position="243"/>
        <end position="261"/>
    </location>
</feature>
<evidence type="ECO:0000256" key="5">
    <source>
        <dbReference type="ARBA" id="ARBA00022989"/>
    </source>
</evidence>
<dbReference type="PANTHER" id="PTHR30252">
    <property type="entry name" value="INNER MEMBRANE PEPTIDE TRANSPORTER"/>
    <property type="match status" value="1"/>
</dbReference>
<dbReference type="AlphaFoldDB" id="A0AAX3XCE7"/>
<feature type="transmembrane region" description="Helical" evidence="7">
    <location>
        <begin position="430"/>
        <end position="450"/>
    </location>
</feature>
<sequence length="495" mass="54532">MLWFIAAVALLIAGYFIYGSIVEKVFKINPKRETPAHLMNDGVDYVPMTKKKIWLIQLLNIAGTGPIFGPILGALYGPVAMLWIVFGCIFAGAVHDYFSGMLSVRNGGASVPNLAGKYIGAPVKHFMNALALVLLVLVGVVFVISPAGLLTNITMDNFGESLSLDRADTLVTWTTIIFVYYIIATLVPIDKIIGRIYPLFGALLLFMSFGMFFALLFEDKALFHSIGDMSFSKFFENAHPNNLPIWPLIFVTIACGAVSGFHATQSPLMARCMENEKEGRFVFYGAMIGEGIIALIWCMVGLTFYDSPALMNDAINAGTPSKVVYDSATHMLGYFGGILAVLGVVVLPITSGDTSFRAARLIVAEFFKIDQRNLVKRLMIAIPLFILGFIISKLDFQVIWRYFGWANQTTAMVMLWTAAAYLYRYHKFHWICTIPAIFMTMVSATFLAYAKIGFGLSYETSVWVGVALTVVAIVCFFTMLKPIANGDPDSEVTTA</sequence>
<feature type="transmembrane region" description="Helical" evidence="7">
    <location>
        <begin position="462"/>
        <end position="480"/>
    </location>
</feature>
<reference evidence="9 10" key="1">
    <citation type="submission" date="2023-06" db="EMBL/GenBank/DDBJ databases">
        <title>Complete Genome Sequence of Gallibacterium anatis Strain BJF12, Isolated from a chicken with diarrhea.</title>
        <authorList>
            <person name="Guo F."/>
            <person name="Bu W."/>
            <person name="Xu F."/>
            <person name="Wen T."/>
        </authorList>
    </citation>
    <scope>NUCLEOTIDE SEQUENCE [LARGE SCALE GENOMIC DNA]</scope>
    <source>
        <strain evidence="9 10">BJF12</strain>
    </source>
</reference>
<dbReference type="Pfam" id="PF02554">
    <property type="entry name" value="CstA"/>
    <property type="match status" value="2"/>
</dbReference>
<gene>
    <name evidence="9" type="ORF">QP018_07595</name>
</gene>
<feature type="transmembrane region" description="Helical" evidence="7">
    <location>
        <begin position="125"/>
        <end position="150"/>
    </location>
</feature>
<accession>A0AAX3XCE7</accession>
<proteinExistence type="inferred from homology"/>
<feature type="transmembrane region" description="Helical" evidence="7">
    <location>
        <begin position="281"/>
        <end position="305"/>
    </location>
</feature>
<evidence type="ECO:0000256" key="6">
    <source>
        <dbReference type="ARBA" id="ARBA00023136"/>
    </source>
</evidence>
<feature type="transmembrane region" description="Helical" evidence="7">
    <location>
        <begin position="6"/>
        <end position="26"/>
    </location>
</feature>
<comment type="subcellular location">
    <subcellularLocation>
        <location evidence="1">Cell membrane</location>
        <topology evidence="1">Multi-pass membrane protein</topology>
    </subcellularLocation>
</comment>
<dbReference type="EMBL" id="CP126975">
    <property type="protein sequence ID" value="WIM78642.1"/>
    <property type="molecule type" value="Genomic_DNA"/>
</dbReference>
<feature type="transmembrane region" description="Helical" evidence="7">
    <location>
        <begin position="196"/>
        <end position="217"/>
    </location>
</feature>
<feature type="transmembrane region" description="Helical" evidence="7">
    <location>
        <begin position="53"/>
        <end position="76"/>
    </location>
</feature>
<feature type="transmembrane region" description="Helical" evidence="7">
    <location>
        <begin position="378"/>
        <end position="396"/>
    </location>
</feature>
<keyword evidence="5 7" id="KW-1133">Transmembrane helix</keyword>
<feature type="domain" description="CstA N-terminal" evidence="8">
    <location>
        <begin position="171"/>
        <end position="300"/>
    </location>
</feature>
<dbReference type="PANTHER" id="PTHR30252:SF4">
    <property type="entry name" value="CARBON STARVATION"/>
    <property type="match status" value="1"/>
</dbReference>
<keyword evidence="10" id="KW-1185">Reference proteome</keyword>
<name>A0AAX3XCE7_9PAST</name>
<dbReference type="GO" id="GO:0009267">
    <property type="term" value="P:cellular response to starvation"/>
    <property type="evidence" value="ECO:0007669"/>
    <property type="project" value="InterPro"/>
</dbReference>
<feature type="transmembrane region" description="Helical" evidence="7">
    <location>
        <begin position="82"/>
        <end position="104"/>
    </location>
</feature>
<feature type="domain" description="CstA N-terminal" evidence="8">
    <location>
        <begin position="3"/>
        <end position="144"/>
    </location>
</feature>
<keyword evidence="3" id="KW-1003">Cell membrane</keyword>
<evidence type="ECO:0000313" key="10">
    <source>
        <dbReference type="Proteomes" id="UP001226750"/>
    </source>
</evidence>
<dbReference type="Proteomes" id="UP001226750">
    <property type="component" value="Chromosome"/>
</dbReference>
<keyword evidence="6 7" id="KW-0472">Membrane</keyword>
<evidence type="ECO:0000313" key="9">
    <source>
        <dbReference type="EMBL" id="WIM78642.1"/>
    </source>
</evidence>
<feature type="transmembrane region" description="Helical" evidence="7">
    <location>
        <begin position="402"/>
        <end position="423"/>
    </location>
</feature>
<evidence type="ECO:0000256" key="7">
    <source>
        <dbReference type="SAM" id="Phobius"/>
    </source>
</evidence>
<dbReference type="InterPro" id="IPR051605">
    <property type="entry name" value="CstA"/>
</dbReference>
<comment type="similarity">
    <text evidence="2">Belongs to the peptide transporter carbon starvation (CstA) (TC 2.A.114) family.</text>
</comment>
<evidence type="ECO:0000256" key="4">
    <source>
        <dbReference type="ARBA" id="ARBA00022692"/>
    </source>
</evidence>
<protein>
    <submittedName>
        <fullName evidence="9">Carbon starvation protein A</fullName>
    </submittedName>
</protein>
<keyword evidence="4 7" id="KW-0812">Transmembrane</keyword>
<evidence type="ECO:0000256" key="2">
    <source>
        <dbReference type="ARBA" id="ARBA00007755"/>
    </source>
</evidence>
<evidence type="ECO:0000259" key="8">
    <source>
        <dbReference type="Pfam" id="PF02554"/>
    </source>
</evidence>
<dbReference type="InterPro" id="IPR003706">
    <property type="entry name" value="CstA_N"/>
</dbReference>
<feature type="transmembrane region" description="Helical" evidence="7">
    <location>
        <begin position="170"/>
        <end position="189"/>
    </location>
</feature>
<evidence type="ECO:0000256" key="3">
    <source>
        <dbReference type="ARBA" id="ARBA00022475"/>
    </source>
</evidence>
<dbReference type="GO" id="GO:0005886">
    <property type="term" value="C:plasma membrane"/>
    <property type="evidence" value="ECO:0007669"/>
    <property type="project" value="UniProtKB-SubCell"/>
</dbReference>
<evidence type="ECO:0000256" key="1">
    <source>
        <dbReference type="ARBA" id="ARBA00004651"/>
    </source>
</evidence>
<dbReference type="RefSeq" id="WP_285090668.1">
    <property type="nucleotide sequence ID" value="NZ_CP126975.1"/>
</dbReference>
<organism evidence="9 10">
    <name type="scientific">Gallibacterium anatis</name>
    <dbReference type="NCBI Taxonomy" id="750"/>
    <lineage>
        <taxon>Bacteria</taxon>
        <taxon>Pseudomonadati</taxon>
        <taxon>Pseudomonadota</taxon>
        <taxon>Gammaproteobacteria</taxon>
        <taxon>Pasteurellales</taxon>
        <taxon>Pasteurellaceae</taxon>
        <taxon>Gallibacterium</taxon>
    </lineage>
</organism>